<dbReference type="PANTHER" id="PTHR32089">
    <property type="entry name" value="METHYL-ACCEPTING CHEMOTAXIS PROTEIN MCPB"/>
    <property type="match status" value="1"/>
</dbReference>
<evidence type="ECO:0000313" key="9">
    <source>
        <dbReference type="EMBL" id="XCD14812.1"/>
    </source>
</evidence>
<accession>A0AAU8BEQ3</accession>
<dbReference type="PRINTS" id="PR00260">
    <property type="entry name" value="CHEMTRNSDUCR"/>
</dbReference>
<keyword evidence="6" id="KW-0812">Transmembrane</keyword>
<dbReference type="AlphaFoldDB" id="A0AAU8BEQ3"/>
<dbReference type="SMART" id="SM00283">
    <property type="entry name" value="MA"/>
    <property type="match status" value="1"/>
</dbReference>
<dbReference type="Gene3D" id="1.10.287.950">
    <property type="entry name" value="Methyl-accepting chemotaxis protein"/>
    <property type="match status" value="1"/>
</dbReference>
<evidence type="ECO:0000259" key="7">
    <source>
        <dbReference type="PROSITE" id="PS50111"/>
    </source>
</evidence>
<sequence length="547" mass="59734">MQWFDNTSLRLKMLLPVLLMAVIFSGLAVYNVLLFNKQAAINDQLNDQITPVMNSLEDAYRDYYQVVGASYAMLVANGDPVEFDKQKFEFEDNAYNAVPRVEIVQQLIDQGILDSRFQPYLDTLLSNTRQFVAGYEAMFADHEQSMAAFSQDKGRLVDLFTTMRSDLKVILDEMERLQDQARVDSDKAVKEAEFAIEVGTLVAIVIALALAAWVTRLIVSPIQRLEQSMADIASGEGDLTRRVDVTSFDEIGRLGQSFNLFVGKIQTTVTEVIESTSQVRQQTQDLIKLASEITESSQSQQQESDMVATAINEMRVTSENVSQNAQEAAQATDRSSEEAAVANQGIGDTVTSIQGLATEISAAEESVQRLNQDVTNIVSVLDVIRGIAEQTNLLALNAAIEAARAGEQGRGFAVVADEVRSLASKTQESTGDIQTMIERLQEGTSVVVHAMESSRSTSEKTISLVQSASTALGEISSSVGIINEMNTHIATAASQQTSVSGELNASIQKIAEDSHKMAEIIKRAEASCVGLEQRCQSLDDVVGQFRV</sequence>
<protein>
    <submittedName>
        <fullName evidence="9">Methyl-accepting chemotaxis protein</fullName>
    </submittedName>
</protein>
<feature type="transmembrane region" description="Helical" evidence="6">
    <location>
        <begin position="194"/>
        <end position="214"/>
    </location>
</feature>
<dbReference type="RefSeq" id="WP_353496283.1">
    <property type="nucleotide sequence ID" value="NZ_CP115920.1"/>
</dbReference>
<comment type="similarity">
    <text evidence="3">Belongs to the methyl-accepting chemotaxis (MCP) protein family.</text>
</comment>
<dbReference type="EMBL" id="CP115920">
    <property type="protein sequence ID" value="XCD14812.1"/>
    <property type="molecule type" value="Genomic_DNA"/>
</dbReference>
<dbReference type="SUPFAM" id="SSF58104">
    <property type="entry name" value="Methyl-accepting chemotaxis protein (MCP) signaling domain"/>
    <property type="match status" value="1"/>
</dbReference>
<dbReference type="Pfam" id="PF00672">
    <property type="entry name" value="HAMP"/>
    <property type="match status" value="1"/>
</dbReference>
<dbReference type="GO" id="GO:0007165">
    <property type="term" value="P:signal transduction"/>
    <property type="evidence" value="ECO:0007669"/>
    <property type="project" value="UniProtKB-KW"/>
</dbReference>
<dbReference type="InterPro" id="IPR004089">
    <property type="entry name" value="MCPsignal_dom"/>
</dbReference>
<dbReference type="CDD" id="cd11386">
    <property type="entry name" value="MCP_signal"/>
    <property type="match status" value="1"/>
</dbReference>
<evidence type="ECO:0000259" key="8">
    <source>
        <dbReference type="PROSITE" id="PS50885"/>
    </source>
</evidence>
<dbReference type="PROSITE" id="PS50885">
    <property type="entry name" value="HAMP"/>
    <property type="match status" value="1"/>
</dbReference>
<keyword evidence="6" id="KW-1133">Transmembrane helix</keyword>
<proteinExistence type="inferred from homology"/>
<comment type="subcellular location">
    <subcellularLocation>
        <location evidence="1">Membrane</location>
    </subcellularLocation>
</comment>
<dbReference type="PANTHER" id="PTHR32089:SF120">
    <property type="entry name" value="METHYL-ACCEPTING CHEMOTAXIS PROTEIN TLPQ"/>
    <property type="match status" value="1"/>
</dbReference>
<feature type="compositionally biased region" description="Polar residues" evidence="5">
    <location>
        <begin position="318"/>
        <end position="333"/>
    </location>
</feature>
<feature type="region of interest" description="Disordered" evidence="5">
    <location>
        <begin position="318"/>
        <end position="343"/>
    </location>
</feature>
<feature type="domain" description="HAMP" evidence="8">
    <location>
        <begin position="216"/>
        <end position="270"/>
    </location>
</feature>
<evidence type="ECO:0000256" key="4">
    <source>
        <dbReference type="PROSITE-ProRule" id="PRU00284"/>
    </source>
</evidence>
<dbReference type="GO" id="GO:0004888">
    <property type="term" value="F:transmembrane signaling receptor activity"/>
    <property type="evidence" value="ECO:0007669"/>
    <property type="project" value="InterPro"/>
</dbReference>
<evidence type="ECO:0000256" key="3">
    <source>
        <dbReference type="ARBA" id="ARBA00029447"/>
    </source>
</evidence>
<evidence type="ECO:0000256" key="5">
    <source>
        <dbReference type="SAM" id="MobiDB-lite"/>
    </source>
</evidence>
<evidence type="ECO:0000256" key="2">
    <source>
        <dbReference type="ARBA" id="ARBA00023224"/>
    </source>
</evidence>
<evidence type="ECO:0000256" key="6">
    <source>
        <dbReference type="SAM" id="Phobius"/>
    </source>
</evidence>
<dbReference type="GO" id="GO:0016020">
    <property type="term" value="C:membrane"/>
    <property type="evidence" value="ECO:0007669"/>
    <property type="project" value="UniProtKB-SubCell"/>
</dbReference>
<dbReference type="SMART" id="SM00304">
    <property type="entry name" value="HAMP"/>
    <property type="match status" value="1"/>
</dbReference>
<evidence type="ECO:0000256" key="1">
    <source>
        <dbReference type="ARBA" id="ARBA00004370"/>
    </source>
</evidence>
<dbReference type="FunFam" id="1.10.287.950:FF:000001">
    <property type="entry name" value="Methyl-accepting chemotaxis sensory transducer"/>
    <property type="match status" value="1"/>
</dbReference>
<feature type="domain" description="Methyl-accepting transducer" evidence="7">
    <location>
        <begin position="275"/>
        <end position="511"/>
    </location>
</feature>
<feature type="transmembrane region" description="Helical" evidence="6">
    <location>
        <begin position="13"/>
        <end position="35"/>
    </location>
</feature>
<name>A0AAU8BEQ3_9VIBR</name>
<dbReference type="Pfam" id="PF00015">
    <property type="entry name" value="MCPsignal"/>
    <property type="match status" value="1"/>
</dbReference>
<organism evidence="9">
    <name type="scientific">Vibrio chaetopteri</name>
    <dbReference type="NCBI Taxonomy" id="3016528"/>
    <lineage>
        <taxon>Bacteria</taxon>
        <taxon>Pseudomonadati</taxon>
        <taxon>Pseudomonadota</taxon>
        <taxon>Gammaproteobacteria</taxon>
        <taxon>Vibrionales</taxon>
        <taxon>Vibrionaceae</taxon>
        <taxon>Vibrio</taxon>
    </lineage>
</organism>
<reference evidence="9" key="1">
    <citation type="submission" date="2023-01" db="EMBL/GenBank/DDBJ databases">
        <title>Vibrio sp. CB1-14 genome sequencing.</title>
        <authorList>
            <person name="Otstavnykh N."/>
            <person name="Isaeva M."/>
            <person name="Meleshko D."/>
        </authorList>
    </citation>
    <scope>NUCLEOTIDE SEQUENCE</scope>
    <source>
        <strain evidence="9">CB1-14</strain>
    </source>
</reference>
<dbReference type="PROSITE" id="PS50111">
    <property type="entry name" value="CHEMOTAXIS_TRANSDUC_2"/>
    <property type="match status" value="1"/>
</dbReference>
<dbReference type="CDD" id="cd06225">
    <property type="entry name" value="HAMP"/>
    <property type="match status" value="1"/>
</dbReference>
<dbReference type="KEGG" id="vck:PG915_09345"/>
<keyword evidence="6" id="KW-0472">Membrane</keyword>
<dbReference type="InterPro" id="IPR004090">
    <property type="entry name" value="Chemotax_Me-accpt_rcpt"/>
</dbReference>
<keyword evidence="2 4" id="KW-0807">Transducer</keyword>
<gene>
    <name evidence="9" type="ORF">PG915_09345</name>
</gene>
<dbReference type="InterPro" id="IPR003660">
    <property type="entry name" value="HAMP_dom"/>
</dbReference>
<dbReference type="GO" id="GO:0006935">
    <property type="term" value="P:chemotaxis"/>
    <property type="evidence" value="ECO:0007669"/>
    <property type="project" value="InterPro"/>
</dbReference>